<feature type="region of interest" description="Disordered" evidence="1">
    <location>
        <begin position="1"/>
        <end position="80"/>
    </location>
</feature>
<accession>A0A1I7ZHR5</accession>
<keyword evidence="2" id="KW-1185">Reference proteome</keyword>
<proteinExistence type="predicted"/>
<reference evidence="3" key="1">
    <citation type="submission" date="2016-11" db="UniProtKB">
        <authorList>
            <consortium name="WormBaseParasite"/>
        </authorList>
    </citation>
    <scope>IDENTIFICATION</scope>
</reference>
<dbReference type="Proteomes" id="UP000095287">
    <property type="component" value="Unplaced"/>
</dbReference>
<protein>
    <submittedName>
        <fullName evidence="3">Uncharacterized protein</fullName>
    </submittedName>
</protein>
<evidence type="ECO:0000313" key="3">
    <source>
        <dbReference type="WBParaSite" id="L893_g26325.t1"/>
    </source>
</evidence>
<feature type="compositionally biased region" description="Basic and acidic residues" evidence="1">
    <location>
        <begin position="24"/>
        <end position="42"/>
    </location>
</feature>
<evidence type="ECO:0000313" key="2">
    <source>
        <dbReference type="Proteomes" id="UP000095287"/>
    </source>
</evidence>
<dbReference type="WBParaSite" id="L893_g26325.t1">
    <property type="protein sequence ID" value="L893_g26325.t1"/>
    <property type="gene ID" value="L893_g26325"/>
</dbReference>
<name>A0A1I7ZHR5_9BILA</name>
<sequence length="146" mass="15650">MPDGHATSLIATRDSAPAVGAARWPEDPSRHPGRDQGDREPLKGYGRWGRKASGELGIRRGLGLAGGGPAPDPPRGPRRRRHFRCVADPSIGGNGNDGGRLFLLHPALRPGGGGPLIHSFFSVSFLWTKGRIQMSHEKPSQCCFDV</sequence>
<evidence type="ECO:0000256" key="1">
    <source>
        <dbReference type="SAM" id="MobiDB-lite"/>
    </source>
</evidence>
<organism evidence="2 3">
    <name type="scientific">Steinernema glaseri</name>
    <dbReference type="NCBI Taxonomy" id="37863"/>
    <lineage>
        <taxon>Eukaryota</taxon>
        <taxon>Metazoa</taxon>
        <taxon>Ecdysozoa</taxon>
        <taxon>Nematoda</taxon>
        <taxon>Chromadorea</taxon>
        <taxon>Rhabditida</taxon>
        <taxon>Tylenchina</taxon>
        <taxon>Panagrolaimomorpha</taxon>
        <taxon>Strongyloidoidea</taxon>
        <taxon>Steinernematidae</taxon>
        <taxon>Steinernema</taxon>
    </lineage>
</organism>
<dbReference type="AlphaFoldDB" id="A0A1I7ZHR5"/>